<evidence type="ECO:0000256" key="1">
    <source>
        <dbReference type="SAM" id="SignalP"/>
    </source>
</evidence>
<keyword evidence="3" id="KW-1185">Reference proteome</keyword>
<proteinExistence type="predicted"/>
<evidence type="ECO:0008006" key="4">
    <source>
        <dbReference type="Google" id="ProtNLM"/>
    </source>
</evidence>
<sequence length="185" mass="19443">MQIIPRAPAAAVLALSLALGACVAQRADETAMVPTAIAPLPPGNPYRGAVSGVESTGGKETSPLLYSQIGDAEFKAALRSALLLAGAYSASGRYMLSAAIEDVRQPMFGADMTVEITVLYRLEDRSGTTRWERRIVSRHTAKFGEAMMGAERLRYAKEGAARENIASFLRALGAEARAGGVAGVS</sequence>
<dbReference type="EMBL" id="JAESIL010000031">
    <property type="protein sequence ID" value="MBL3578324.1"/>
    <property type="molecule type" value="Genomic_DNA"/>
</dbReference>
<gene>
    <name evidence="2" type="ORF">JMJ92_09175</name>
</gene>
<dbReference type="PROSITE" id="PS51257">
    <property type="entry name" value="PROKAR_LIPOPROTEIN"/>
    <property type="match status" value="1"/>
</dbReference>
<evidence type="ECO:0000313" key="2">
    <source>
        <dbReference type="EMBL" id="MBL3578324.1"/>
    </source>
</evidence>
<feature type="chain" id="PRO_5045558256" description="LPS-assembly lipoprotein" evidence="1">
    <location>
        <begin position="27"/>
        <end position="185"/>
    </location>
</feature>
<comment type="caution">
    <text evidence="2">The sequence shown here is derived from an EMBL/GenBank/DDBJ whole genome shotgun (WGS) entry which is preliminary data.</text>
</comment>
<feature type="signal peptide" evidence="1">
    <location>
        <begin position="1"/>
        <end position="26"/>
    </location>
</feature>
<organism evidence="2 3">
    <name type="scientific">Rhodovulum visakhapatnamense</name>
    <dbReference type="NCBI Taxonomy" id="364297"/>
    <lineage>
        <taxon>Bacteria</taxon>
        <taxon>Pseudomonadati</taxon>
        <taxon>Pseudomonadota</taxon>
        <taxon>Alphaproteobacteria</taxon>
        <taxon>Rhodobacterales</taxon>
        <taxon>Paracoccaceae</taxon>
        <taxon>Rhodovulum</taxon>
    </lineage>
</organism>
<reference evidence="3" key="1">
    <citation type="submission" date="2021-01" db="EMBL/GenBank/DDBJ databases">
        <title>Draft genomes of Rhodovulum sulfidophilum.</title>
        <authorList>
            <person name="Guzman M.S."/>
        </authorList>
    </citation>
    <scope>NUCLEOTIDE SEQUENCE [LARGE SCALE GENOMIC DNA]</scope>
    <source>
        <strain evidence="3">AB19</strain>
    </source>
</reference>
<keyword evidence="1" id="KW-0732">Signal</keyword>
<name>A0ABS1RGP8_9RHOB</name>
<dbReference type="RefSeq" id="WP_075786060.1">
    <property type="nucleotide sequence ID" value="NZ_JAESIL010000031.1"/>
</dbReference>
<evidence type="ECO:0000313" key="3">
    <source>
        <dbReference type="Proteomes" id="UP000635853"/>
    </source>
</evidence>
<protein>
    <recommendedName>
        <fullName evidence="4">LPS-assembly lipoprotein</fullName>
    </recommendedName>
</protein>
<accession>A0ABS1RGP8</accession>
<dbReference type="Proteomes" id="UP000635853">
    <property type="component" value="Unassembled WGS sequence"/>
</dbReference>